<dbReference type="AlphaFoldDB" id="A0A2R6QP19"/>
<dbReference type="Proteomes" id="UP000241394">
    <property type="component" value="Chromosome LG14"/>
</dbReference>
<dbReference type="PANTHER" id="PTHR33978:SF18">
    <property type="entry name" value="OS01G0656300 PROTEIN"/>
    <property type="match status" value="1"/>
</dbReference>
<dbReference type="EMBL" id="NKQK01000014">
    <property type="protein sequence ID" value="PSS11668.1"/>
    <property type="molecule type" value="Genomic_DNA"/>
</dbReference>
<gene>
    <name evidence="1" type="ORF">CEY00_Acc15941</name>
</gene>
<dbReference type="Gramene" id="PSS11668">
    <property type="protein sequence ID" value="PSS11668"/>
    <property type="gene ID" value="CEY00_Acc15941"/>
</dbReference>
<name>A0A2R6QP19_ACTCC</name>
<reference evidence="1 2" key="1">
    <citation type="submission" date="2017-07" db="EMBL/GenBank/DDBJ databases">
        <title>An improved, manually edited Actinidia chinensis var. chinensis (kiwifruit) genome highlights the challenges associated with draft genomes and gene prediction in plants.</title>
        <authorList>
            <person name="Pilkington S."/>
            <person name="Crowhurst R."/>
            <person name="Hilario E."/>
            <person name="Nardozza S."/>
            <person name="Fraser L."/>
            <person name="Peng Y."/>
            <person name="Gunaseelan K."/>
            <person name="Simpson R."/>
            <person name="Tahir J."/>
            <person name="Deroles S."/>
            <person name="Templeton K."/>
            <person name="Luo Z."/>
            <person name="Davy M."/>
            <person name="Cheng C."/>
            <person name="Mcneilage M."/>
            <person name="Scaglione D."/>
            <person name="Liu Y."/>
            <person name="Zhang Q."/>
            <person name="Datson P."/>
            <person name="De Silva N."/>
            <person name="Gardiner S."/>
            <person name="Bassett H."/>
            <person name="Chagne D."/>
            <person name="Mccallum J."/>
            <person name="Dzierzon H."/>
            <person name="Deng C."/>
            <person name="Wang Y.-Y."/>
            <person name="Barron N."/>
            <person name="Manako K."/>
            <person name="Bowen J."/>
            <person name="Foster T."/>
            <person name="Erridge Z."/>
            <person name="Tiffin H."/>
            <person name="Waite C."/>
            <person name="Davies K."/>
            <person name="Grierson E."/>
            <person name="Laing W."/>
            <person name="Kirk R."/>
            <person name="Chen X."/>
            <person name="Wood M."/>
            <person name="Montefiori M."/>
            <person name="Brummell D."/>
            <person name="Schwinn K."/>
            <person name="Catanach A."/>
            <person name="Fullerton C."/>
            <person name="Li D."/>
            <person name="Meiyalaghan S."/>
            <person name="Nieuwenhuizen N."/>
            <person name="Read N."/>
            <person name="Prakash R."/>
            <person name="Hunter D."/>
            <person name="Zhang H."/>
            <person name="Mckenzie M."/>
            <person name="Knabel M."/>
            <person name="Harris A."/>
            <person name="Allan A."/>
            <person name="Chen A."/>
            <person name="Janssen B."/>
            <person name="Plunkett B."/>
            <person name="Dwamena C."/>
            <person name="Voogd C."/>
            <person name="Leif D."/>
            <person name="Lafferty D."/>
            <person name="Souleyre E."/>
            <person name="Varkonyi-Gasic E."/>
            <person name="Gambi F."/>
            <person name="Hanley J."/>
            <person name="Yao J.-L."/>
            <person name="Cheung J."/>
            <person name="David K."/>
            <person name="Warren B."/>
            <person name="Marsh K."/>
            <person name="Snowden K."/>
            <person name="Lin-Wang K."/>
            <person name="Brian L."/>
            <person name="Martinez-Sanchez M."/>
            <person name="Wang M."/>
            <person name="Ileperuma N."/>
            <person name="Macnee N."/>
            <person name="Campin R."/>
            <person name="Mcatee P."/>
            <person name="Drummond R."/>
            <person name="Espley R."/>
            <person name="Ireland H."/>
            <person name="Wu R."/>
            <person name="Atkinson R."/>
            <person name="Karunairetnam S."/>
            <person name="Bulley S."/>
            <person name="Chunkath S."/>
            <person name="Hanley Z."/>
            <person name="Storey R."/>
            <person name="Thrimawithana A."/>
            <person name="Thomson S."/>
            <person name="David C."/>
            <person name="Testolin R."/>
        </authorList>
    </citation>
    <scope>NUCLEOTIDE SEQUENCE [LARGE SCALE GENOMIC DNA]</scope>
    <source>
        <strain evidence="2">cv. Red5</strain>
        <tissue evidence="1">Young leaf</tissue>
    </source>
</reference>
<keyword evidence="2" id="KW-1185">Reference proteome</keyword>
<accession>A0A2R6QP19</accession>
<dbReference type="PANTHER" id="PTHR33978">
    <property type="entry name" value="SERINE/THREONINE-KINASE"/>
    <property type="match status" value="1"/>
</dbReference>
<organism evidence="1 2">
    <name type="scientific">Actinidia chinensis var. chinensis</name>
    <name type="common">Chinese soft-hair kiwi</name>
    <dbReference type="NCBI Taxonomy" id="1590841"/>
    <lineage>
        <taxon>Eukaryota</taxon>
        <taxon>Viridiplantae</taxon>
        <taxon>Streptophyta</taxon>
        <taxon>Embryophyta</taxon>
        <taxon>Tracheophyta</taxon>
        <taxon>Spermatophyta</taxon>
        <taxon>Magnoliopsida</taxon>
        <taxon>eudicotyledons</taxon>
        <taxon>Gunneridae</taxon>
        <taxon>Pentapetalae</taxon>
        <taxon>asterids</taxon>
        <taxon>Ericales</taxon>
        <taxon>Actinidiaceae</taxon>
        <taxon>Actinidia</taxon>
    </lineage>
</organism>
<reference evidence="2" key="2">
    <citation type="journal article" date="2018" name="BMC Genomics">
        <title>A manually annotated Actinidia chinensis var. chinensis (kiwifruit) genome highlights the challenges associated with draft genomes and gene prediction in plants.</title>
        <authorList>
            <person name="Pilkington S.M."/>
            <person name="Crowhurst R."/>
            <person name="Hilario E."/>
            <person name="Nardozza S."/>
            <person name="Fraser L."/>
            <person name="Peng Y."/>
            <person name="Gunaseelan K."/>
            <person name="Simpson R."/>
            <person name="Tahir J."/>
            <person name="Deroles S.C."/>
            <person name="Templeton K."/>
            <person name="Luo Z."/>
            <person name="Davy M."/>
            <person name="Cheng C."/>
            <person name="McNeilage M."/>
            <person name="Scaglione D."/>
            <person name="Liu Y."/>
            <person name="Zhang Q."/>
            <person name="Datson P."/>
            <person name="De Silva N."/>
            <person name="Gardiner S.E."/>
            <person name="Bassett H."/>
            <person name="Chagne D."/>
            <person name="McCallum J."/>
            <person name="Dzierzon H."/>
            <person name="Deng C."/>
            <person name="Wang Y.Y."/>
            <person name="Barron L."/>
            <person name="Manako K."/>
            <person name="Bowen J."/>
            <person name="Foster T.M."/>
            <person name="Erridge Z.A."/>
            <person name="Tiffin H."/>
            <person name="Waite C.N."/>
            <person name="Davies K.M."/>
            <person name="Grierson E.P."/>
            <person name="Laing W.A."/>
            <person name="Kirk R."/>
            <person name="Chen X."/>
            <person name="Wood M."/>
            <person name="Montefiori M."/>
            <person name="Brummell D.A."/>
            <person name="Schwinn K.E."/>
            <person name="Catanach A."/>
            <person name="Fullerton C."/>
            <person name="Li D."/>
            <person name="Meiyalaghan S."/>
            <person name="Nieuwenhuizen N."/>
            <person name="Read N."/>
            <person name="Prakash R."/>
            <person name="Hunter D."/>
            <person name="Zhang H."/>
            <person name="McKenzie M."/>
            <person name="Knabel M."/>
            <person name="Harris A."/>
            <person name="Allan A.C."/>
            <person name="Gleave A."/>
            <person name="Chen A."/>
            <person name="Janssen B.J."/>
            <person name="Plunkett B."/>
            <person name="Ampomah-Dwamena C."/>
            <person name="Voogd C."/>
            <person name="Leif D."/>
            <person name="Lafferty D."/>
            <person name="Souleyre E.J.F."/>
            <person name="Varkonyi-Gasic E."/>
            <person name="Gambi F."/>
            <person name="Hanley J."/>
            <person name="Yao J.L."/>
            <person name="Cheung J."/>
            <person name="David K.M."/>
            <person name="Warren B."/>
            <person name="Marsh K."/>
            <person name="Snowden K.C."/>
            <person name="Lin-Wang K."/>
            <person name="Brian L."/>
            <person name="Martinez-Sanchez M."/>
            <person name="Wang M."/>
            <person name="Ileperuma N."/>
            <person name="Macnee N."/>
            <person name="Campin R."/>
            <person name="McAtee P."/>
            <person name="Drummond R.S.M."/>
            <person name="Espley R.V."/>
            <person name="Ireland H.S."/>
            <person name="Wu R."/>
            <person name="Atkinson R.G."/>
            <person name="Karunairetnam S."/>
            <person name="Bulley S."/>
            <person name="Chunkath S."/>
            <person name="Hanley Z."/>
            <person name="Storey R."/>
            <person name="Thrimawithana A.H."/>
            <person name="Thomson S."/>
            <person name="David C."/>
            <person name="Testolin R."/>
            <person name="Huang H."/>
            <person name="Hellens R.P."/>
            <person name="Schaffer R.J."/>
        </authorList>
    </citation>
    <scope>NUCLEOTIDE SEQUENCE [LARGE SCALE GENOMIC DNA]</scope>
    <source>
        <strain evidence="2">cv. Red5</strain>
    </source>
</reference>
<evidence type="ECO:0000313" key="1">
    <source>
        <dbReference type="EMBL" id="PSS11668.1"/>
    </source>
</evidence>
<evidence type="ECO:0000313" key="2">
    <source>
        <dbReference type="Proteomes" id="UP000241394"/>
    </source>
</evidence>
<comment type="caution">
    <text evidence="1">The sequence shown here is derived from an EMBL/GenBank/DDBJ whole genome shotgun (WGS) entry which is preliminary data.</text>
</comment>
<dbReference type="OMA" id="YANICKM"/>
<dbReference type="OrthoDB" id="690771at2759"/>
<protein>
    <submittedName>
        <fullName evidence="1">4-hydroxy-tetrahydrodipicolinate reductase</fullName>
    </submittedName>
</protein>
<dbReference type="InParanoid" id="A0A2R6QP19"/>
<sequence>MKTREGKEEAGELAMKIWDCGSPLYDSYELVSLDHVIDRHVTALPFLSGSQWVTNRVSQFSSVTPLIKEVGASRRAKRSSMVSFFREFVEKSLRKMRGKEERGEKPKKVVKSCYYANICKMIGSRRQ</sequence>
<proteinExistence type="predicted"/>